<reference evidence="2 3" key="1">
    <citation type="submission" date="2021-10" db="EMBL/GenBank/DDBJ databases">
        <title>Streptomyces gossypii sp. nov., isolated from soil collected from cotton field.</title>
        <authorList>
            <person name="Ge X."/>
            <person name="Chen X."/>
            <person name="Liu W."/>
        </authorList>
    </citation>
    <scope>NUCLEOTIDE SEQUENCE [LARGE SCALE GENOMIC DNA]</scope>
    <source>
        <strain evidence="2 3">N2-109</strain>
    </source>
</reference>
<evidence type="ECO:0000313" key="2">
    <source>
        <dbReference type="EMBL" id="MCT2590612.1"/>
    </source>
</evidence>
<feature type="compositionally biased region" description="Basic residues" evidence="1">
    <location>
        <begin position="15"/>
        <end position="24"/>
    </location>
</feature>
<comment type="caution">
    <text evidence="2">The sequence shown here is derived from an EMBL/GenBank/DDBJ whole genome shotgun (WGS) entry which is preliminary data.</text>
</comment>
<evidence type="ECO:0000256" key="1">
    <source>
        <dbReference type="SAM" id="MobiDB-lite"/>
    </source>
</evidence>
<dbReference type="EMBL" id="JAJAGO010000005">
    <property type="protein sequence ID" value="MCT2590612.1"/>
    <property type="molecule type" value="Genomic_DNA"/>
</dbReference>
<organism evidence="2 3">
    <name type="scientific">Streptomyces gossypii</name>
    <dbReference type="NCBI Taxonomy" id="2883101"/>
    <lineage>
        <taxon>Bacteria</taxon>
        <taxon>Bacillati</taxon>
        <taxon>Actinomycetota</taxon>
        <taxon>Actinomycetes</taxon>
        <taxon>Kitasatosporales</taxon>
        <taxon>Streptomycetaceae</taxon>
        <taxon>Streptomyces</taxon>
    </lineage>
</organism>
<protein>
    <recommendedName>
        <fullName evidence="4">Transposase</fullName>
    </recommendedName>
</protein>
<dbReference type="Proteomes" id="UP001156389">
    <property type="component" value="Unassembled WGS sequence"/>
</dbReference>
<evidence type="ECO:0008006" key="4">
    <source>
        <dbReference type="Google" id="ProtNLM"/>
    </source>
</evidence>
<evidence type="ECO:0000313" key="3">
    <source>
        <dbReference type="Proteomes" id="UP001156389"/>
    </source>
</evidence>
<feature type="region of interest" description="Disordered" evidence="1">
    <location>
        <begin position="1"/>
        <end position="36"/>
    </location>
</feature>
<feature type="region of interest" description="Disordered" evidence="1">
    <location>
        <begin position="74"/>
        <end position="93"/>
    </location>
</feature>
<gene>
    <name evidence="2" type="ORF">LHJ74_11955</name>
</gene>
<name>A0ABT2JRU3_9ACTN</name>
<proteinExistence type="predicted"/>
<keyword evidence="3" id="KW-1185">Reference proteome</keyword>
<accession>A0ABT2JRU3</accession>
<sequence length="93" mass="10647">MTHGNAPLGVEGRRRLVTKSRTRRSPMSQRRWGSQGRARRKWVDRWRRYGEMGIQDRPSSPHASLNVTGCRETAAGWQGDSRRIGDSRSVATR</sequence>